<gene>
    <name evidence="2" type="ORF">ACFFSY_01485</name>
</gene>
<organism evidence="2 3">
    <name type="scientific">Paenibacillus aurantiacus</name>
    <dbReference type="NCBI Taxonomy" id="1936118"/>
    <lineage>
        <taxon>Bacteria</taxon>
        <taxon>Bacillati</taxon>
        <taxon>Bacillota</taxon>
        <taxon>Bacilli</taxon>
        <taxon>Bacillales</taxon>
        <taxon>Paenibacillaceae</taxon>
        <taxon>Paenibacillus</taxon>
    </lineage>
</organism>
<proteinExistence type="predicted"/>
<accession>A0ABV5KHA5</accession>
<dbReference type="Proteomes" id="UP001589747">
    <property type="component" value="Unassembled WGS sequence"/>
</dbReference>
<feature type="signal peptide" evidence="1">
    <location>
        <begin position="1"/>
        <end position="26"/>
    </location>
</feature>
<evidence type="ECO:0000256" key="1">
    <source>
        <dbReference type="SAM" id="SignalP"/>
    </source>
</evidence>
<evidence type="ECO:0000313" key="3">
    <source>
        <dbReference type="Proteomes" id="UP001589747"/>
    </source>
</evidence>
<dbReference type="EMBL" id="JBHMDO010000003">
    <property type="protein sequence ID" value="MFB9324609.1"/>
    <property type="molecule type" value="Genomic_DNA"/>
</dbReference>
<evidence type="ECO:0008006" key="4">
    <source>
        <dbReference type="Google" id="ProtNLM"/>
    </source>
</evidence>
<comment type="caution">
    <text evidence="2">The sequence shown here is derived from an EMBL/GenBank/DDBJ whole genome shotgun (WGS) entry which is preliminary data.</text>
</comment>
<dbReference type="PROSITE" id="PS51257">
    <property type="entry name" value="PROKAR_LIPOPROTEIN"/>
    <property type="match status" value="1"/>
</dbReference>
<evidence type="ECO:0000313" key="2">
    <source>
        <dbReference type="EMBL" id="MFB9324609.1"/>
    </source>
</evidence>
<keyword evidence="3" id="KW-1185">Reference proteome</keyword>
<sequence length="421" mass="45982">MARSTKARTLLIVPLLLVLAACTINQVEPVEKNNQATAPAPIQQAADPGYEQTPSPAAYNVSNLALDLPQGWSLSAEDGLSAALTDENGVYLGGVDTYPYADDFDFKSYKPNHSEITLEETIETPIGSGKLYTLDADNGTAASGLTGTHDVYYAVIPIPDNIIYVLEFSNRDKEAASKAQFVNMLSGLRLTSAQAEDVPQAQEAAPASAAHGDQLLQPFLQAVRAQDGKKLADLLVSVNPEYYRDYLHIDEAFMNRFLKMLSAEMDPGTIQAELQESGERQEAYKVTGESSGDSVTIEDLLYVSLPEGAEQPSLDWSYIRYLPYAEAMASEYVRLIQAGDAEQLARFSVVDDAALTTADAKKVISIYGIYFDNLRQAELTYTGGLQFEVRDGSDNIHTFRIQYGDGLMWIDDSFTPASTAF</sequence>
<dbReference type="RefSeq" id="WP_377488817.1">
    <property type="nucleotide sequence ID" value="NZ_JBHMDO010000003.1"/>
</dbReference>
<protein>
    <recommendedName>
        <fullName evidence="4">DUF4309 domain-containing protein</fullName>
    </recommendedName>
</protein>
<name>A0ABV5KHA5_9BACL</name>
<feature type="chain" id="PRO_5047498758" description="DUF4309 domain-containing protein" evidence="1">
    <location>
        <begin position="27"/>
        <end position="421"/>
    </location>
</feature>
<keyword evidence="1" id="KW-0732">Signal</keyword>
<reference evidence="2 3" key="1">
    <citation type="submission" date="2024-09" db="EMBL/GenBank/DDBJ databases">
        <authorList>
            <person name="Sun Q."/>
            <person name="Mori K."/>
        </authorList>
    </citation>
    <scope>NUCLEOTIDE SEQUENCE [LARGE SCALE GENOMIC DNA]</scope>
    <source>
        <strain evidence="2 3">TISTR 2452</strain>
    </source>
</reference>